<reference evidence="1" key="2">
    <citation type="submission" date="2023-01" db="EMBL/GenBank/DDBJ databases">
        <authorList>
            <person name="Petersen C."/>
        </authorList>
    </citation>
    <scope>NUCLEOTIDE SEQUENCE</scope>
    <source>
        <strain evidence="1">IBT 12815</strain>
    </source>
</reference>
<comment type="caution">
    <text evidence="1">The sequence shown here is derived from an EMBL/GenBank/DDBJ whole genome shotgun (WGS) entry which is preliminary data.</text>
</comment>
<evidence type="ECO:0000313" key="1">
    <source>
        <dbReference type="EMBL" id="KAJ5588714.1"/>
    </source>
</evidence>
<organism evidence="1 2">
    <name type="scientific">Penicillium hordei</name>
    <dbReference type="NCBI Taxonomy" id="40994"/>
    <lineage>
        <taxon>Eukaryota</taxon>
        <taxon>Fungi</taxon>
        <taxon>Dikarya</taxon>
        <taxon>Ascomycota</taxon>
        <taxon>Pezizomycotina</taxon>
        <taxon>Eurotiomycetes</taxon>
        <taxon>Eurotiomycetidae</taxon>
        <taxon>Eurotiales</taxon>
        <taxon>Aspergillaceae</taxon>
        <taxon>Penicillium</taxon>
    </lineage>
</organism>
<dbReference type="GeneID" id="81592688"/>
<dbReference type="RefSeq" id="XP_056747733.1">
    <property type="nucleotide sequence ID" value="XM_056902446.1"/>
</dbReference>
<dbReference type="Proteomes" id="UP001213799">
    <property type="component" value="Unassembled WGS sequence"/>
</dbReference>
<dbReference type="EMBL" id="JAQJAE010000006">
    <property type="protein sequence ID" value="KAJ5588714.1"/>
    <property type="molecule type" value="Genomic_DNA"/>
</dbReference>
<name>A0AAD6DN54_9EURO</name>
<protein>
    <submittedName>
        <fullName evidence="1">Uncharacterized protein</fullName>
    </submittedName>
</protein>
<dbReference type="AlphaFoldDB" id="A0AAD6DN54"/>
<reference evidence="1" key="1">
    <citation type="journal article" date="2023" name="IMA Fungus">
        <title>Comparative genomic study of the Penicillium genus elucidates a diverse pangenome and 15 lateral gene transfer events.</title>
        <authorList>
            <person name="Petersen C."/>
            <person name="Sorensen T."/>
            <person name="Nielsen M.R."/>
            <person name="Sondergaard T.E."/>
            <person name="Sorensen J.L."/>
            <person name="Fitzpatrick D.A."/>
            <person name="Frisvad J.C."/>
            <person name="Nielsen K.L."/>
        </authorList>
    </citation>
    <scope>NUCLEOTIDE SEQUENCE</scope>
    <source>
        <strain evidence="1">IBT 12815</strain>
    </source>
</reference>
<sequence>MPLVIRCAMDLLRFQWLSYVFGDPLGPILTGPECNNARRISSPITHWLDGGSVSSANLASGRPNRIGEPLWAKPGQVLRIVRMVVTPHHLYVDSSKDSQGIRTKIRKVELSRGAKST</sequence>
<accession>A0AAD6DN54</accession>
<gene>
    <name evidence="1" type="ORF">N7537_011392</name>
</gene>
<keyword evidence="2" id="KW-1185">Reference proteome</keyword>
<evidence type="ECO:0000313" key="2">
    <source>
        <dbReference type="Proteomes" id="UP001213799"/>
    </source>
</evidence>
<proteinExistence type="predicted"/>